<gene>
    <name evidence="3" type="ORF">DC041_0010036</name>
</gene>
<feature type="coiled-coil region" evidence="1">
    <location>
        <begin position="11"/>
        <end position="45"/>
    </location>
</feature>
<dbReference type="AlphaFoldDB" id="A0A430QB67"/>
<keyword evidence="1" id="KW-0175">Coiled coil</keyword>
<dbReference type="Proteomes" id="UP000290809">
    <property type="component" value="Unassembled WGS sequence"/>
</dbReference>
<evidence type="ECO:0000313" key="4">
    <source>
        <dbReference type="Proteomes" id="UP000290809"/>
    </source>
</evidence>
<evidence type="ECO:0000313" key="3">
    <source>
        <dbReference type="EMBL" id="RTG84940.1"/>
    </source>
</evidence>
<evidence type="ECO:0000256" key="2">
    <source>
        <dbReference type="SAM" id="Phobius"/>
    </source>
</evidence>
<feature type="transmembrane region" description="Helical" evidence="2">
    <location>
        <begin position="67"/>
        <end position="86"/>
    </location>
</feature>
<evidence type="ECO:0000256" key="1">
    <source>
        <dbReference type="SAM" id="Coils"/>
    </source>
</evidence>
<dbReference type="EMBL" id="QMKO01002068">
    <property type="protein sequence ID" value="RTG84940.1"/>
    <property type="molecule type" value="Genomic_DNA"/>
</dbReference>
<accession>A0A430QB67</accession>
<keyword evidence="2" id="KW-0472">Membrane</keyword>
<keyword evidence="2" id="KW-1133">Transmembrane helix</keyword>
<reference evidence="3 4" key="1">
    <citation type="journal article" date="2019" name="PLoS Pathog.">
        <title>Genome sequence of the bovine parasite Schistosoma bovis Tanzania.</title>
        <authorList>
            <person name="Oey H."/>
            <person name="Zakrzewski M."/>
            <person name="Gobert G."/>
            <person name="Gravermann K."/>
            <person name="Stoye J."/>
            <person name="Jones M."/>
            <person name="Mcmanus D."/>
            <person name="Krause L."/>
        </authorList>
    </citation>
    <scope>NUCLEOTIDE SEQUENCE [LARGE SCALE GENOMIC DNA]</scope>
    <source>
        <strain evidence="3 4">TAN1997</strain>
    </source>
</reference>
<keyword evidence="2" id="KW-0812">Transmembrane</keyword>
<keyword evidence="4" id="KW-1185">Reference proteome</keyword>
<protein>
    <submittedName>
        <fullName evidence="3">Uncharacterized protein</fullName>
    </submittedName>
</protein>
<comment type="caution">
    <text evidence="3">The sequence shown here is derived from an EMBL/GenBank/DDBJ whole genome shotgun (WGS) entry which is preliminary data.</text>
</comment>
<name>A0A430QB67_SCHBO</name>
<proteinExistence type="predicted"/>
<sequence>MEKKNSLSSKMIQYNINLKRIDENIRKVERRHEVLKCQFEKIKQNAKEESMLDVNKMLNHSFNNQEVSLICHIFVVYLLFVSTYHLQ</sequence>
<organism evidence="3 4">
    <name type="scientific">Schistosoma bovis</name>
    <name type="common">Blood fluke</name>
    <dbReference type="NCBI Taxonomy" id="6184"/>
    <lineage>
        <taxon>Eukaryota</taxon>
        <taxon>Metazoa</taxon>
        <taxon>Spiralia</taxon>
        <taxon>Lophotrochozoa</taxon>
        <taxon>Platyhelminthes</taxon>
        <taxon>Trematoda</taxon>
        <taxon>Digenea</taxon>
        <taxon>Strigeidida</taxon>
        <taxon>Schistosomatoidea</taxon>
        <taxon>Schistosomatidae</taxon>
        <taxon>Schistosoma</taxon>
    </lineage>
</organism>